<dbReference type="PROSITE" id="PS50931">
    <property type="entry name" value="HTH_LYSR"/>
    <property type="match status" value="1"/>
</dbReference>
<dbReference type="Pfam" id="PF03466">
    <property type="entry name" value="LysR_substrate"/>
    <property type="match status" value="1"/>
</dbReference>
<evidence type="ECO:0000256" key="2">
    <source>
        <dbReference type="ARBA" id="ARBA00023015"/>
    </source>
</evidence>
<comment type="similarity">
    <text evidence="1">Belongs to the LysR transcriptional regulatory family.</text>
</comment>
<keyword evidence="3" id="KW-0238">DNA-binding</keyword>
<evidence type="ECO:0000313" key="7">
    <source>
        <dbReference type="Proteomes" id="UP001501757"/>
    </source>
</evidence>
<name>A0ABN0XDR1_9ALTE</name>
<evidence type="ECO:0000313" key="6">
    <source>
        <dbReference type="EMBL" id="GAA0361041.1"/>
    </source>
</evidence>
<organism evidence="6 7">
    <name type="scientific">Bowmanella denitrificans</name>
    <dbReference type="NCBI Taxonomy" id="366582"/>
    <lineage>
        <taxon>Bacteria</taxon>
        <taxon>Pseudomonadati</taxon>
        <taxon>Pseudomonadota</taxon>
        <taxon>Gammaproteobacteria</taxon>
        <taxon>Alteromonadales</taxon>
        <taxon>Alteromonadaceae</taxon>
        <taxon>Bowmanella</taxon>
    </lineage>
</organism>
<keyword evidence="2" id="KW-0805">Transcription regulation</keyword>
<dbReference type="Proteomes" id="UP001501757">
    <property type="component" value="Unassembled WGS sequence"/>
</dbReference>
<dbReference type="Gene3D" id="3.40.190.290">
    <property type="match status" value="1"/>
</dbReference>
<sequence>MYRPKTTLEQWRILQAVVDHGGYAHAAAKLNKSQSSLNHAVAKLQSQLNVQLLEVKGRKAFLTEAGEVMLRRSRHLTQNVQELEFLAENINQDWEPEITVALDLAYPRELFYPALKAFHPQSRGSRLKIIDTVLTGTEEAITDGWADIVITGTVPKGYLGEPIAELYFIAVCHAEHPLAALPSPIDANELLHHLQLVIKDTSQSPNEKQGWLRSEQRWTVSHFNTAIELMLQGQGFCWLPTHTVEQHIVSGDLVKLEIQGSTFRKLVAWLVHPNPDTLGPGSKLLSELILAHRQIHNECAEREQRPEEN</sequence>
<dbReference type="InterPro" id="IPR036388">
    <property type="entry name" value="WH-like_DNA-bd_sf"/>
</dbReference>
<reference evidence="6 7" key="1">
    <citation type="journal article" date="2019" name="Int. J. Syst. Evol. Microbiol.">
        <title>The Global Catalogue of Microorganisms (GCM) 10K type strain sequencing project: providing services to taxonomists for standard genome sequencing and annotation.</title>
        <authorList>
            <consortium name="The Broad Institute Genomics Platform"/>
            <consortium name="The Broad Institute Genome Sequencing Center for Infectious Disease"/>
            <person name="Wu L."/>
            <person name="Ma J."/>
        </authorList>
    </citation>
    <scope>NUCLEOTIDE SEQUENCE [LARGE SCALE GENOMIC DNA]</scope>
    <source>
        <strain evidence="6 7">JCM 13378</strain>
    </source>
</reference>
<evidence type="ECO:0000259" key="5">
    <source>
        <dbReference type="PROSITE" id="PS50931"/>
    </source>
</evidence>
<dbReference type="RefSeq" id="WP_343845524.1">
    <property type="nucleotide sequence ID" value="NZ_BAAAEI010000014.1"/>
</dbReference>
<dbReference type="PANTHER" id="PTHR30126">
    <property type="entry name" value="HTH-TYPE TRANSCRIPTIONAL REGULATOR"/>
    <property type="match status" value="1"/>
</dbReference>
<dbReference type="Gene3D" id="1.10.10.10">
    <property type="entry name" value="Winged helix-like DNA-binding domain superfamily/Winged helix DNA-binding domain"/>
    <property type="match status" value="1"/>
</dbReference>
<dbReference type="InterPro" id="IPR000847">
    <property type="entry name" value="LysR_HTH_N"/>
</dbReference>
<comment type="caution">
    <text evidence="6">The sequence shown here is derived from an EMBL/GenBank/DDBJ whole genome shotgun (WGS) entry which is preliminary data.</text>
</comment>
<protein>
    <submittedName>
        <fullName evidence="6">LysR family transcriptional regulator</fullName>
    </submittedName>
</protein>
<dbReference type="PANTHER" id="PTHR30126:SF88">
    <property type="entry name" value="TRANSCRIPTIONAL REGULATOR-RELATED"/>
    <property type="match status" value="1"/>
</dbReference>
<evidence type="ECO:0000256" key="3">
    <source>
        <dbReference type="ARBA" id="ARBA00023125"/>
    </source>
</evidence>
<dbReference type="SUPFAM" id="SSF46785">
    <property type="entry name" value="Winged helix' DNA-binding domain"/>
    <property type="match status" value="1"/>
</dbReference>
<accession>A0ABN0XDR1</accession>
<evidence type="ECO:0000256" key="1">
    <source>
        <dbReference type="ARBA" id="ARBA00009437"/>
    </source>
</evidence>
<evidence type="ECO:0000256" key="4">
    <source>
        <dbReference type="ARBA" id="ARBA00023163"/>
    </source>
</evidence>
<keyword evidence="7" id="KW-1185">Reference proteome</keyword>
<dbReference type="SUPFAM" id="SSF53850">
    <property type="entry name" value="Periplasmic binding protein-like II"/>
    <property type="match status" value="1"/>
</dbReference>
<proteinExistence type="inferred from homology"/>
<feature type="domain" description="HTH lysR-type" evidence="5">
    <location>
        <begin position="6"/>
        <end position="63"/>
    </location>
</feature>
<dbReference type="InterPro" id="IPR005119">
    <property type="entry name" value="LysR_subst-bd"/>
</dbReference>
<dbReference type="Pfam" id="PF00126">
    <property type="entry name" value="HTH_1"/>
    <property type="match status" value="1"/>
</dbReference>
<gene>
    <name evidence="6" type="ORF">GCM10009092_26690</name>
</gene>
<keyword evidence="4" id="KW-0804">Transcription</keyword>
<dbReference type="InterPro" id="IPR036390">
    <property type="entry name" value="WH_DNA-bd_sf"/>
</dbReference>
<dbReference type="EMBL" id="BAAAEI010000014">
    <property type="protein sequence ID" value="GAA0361041.1"/>
    <property type="molecule type" value="Genomic_DNA"/>
</dbReference>